<feature type="transmembrane region" description="Helical" evidence="7">
    <location>
        <begin position="151"/>
        <end position="171"/>
    </location>
</feature>
<evidence type="ECO:0000259" key="8">
    <source>
        <dbReference type="Pfam" id="PF13515"/>
    </source>
</evidence>
<comment type="subcellular location">
    <subcellularLocation>
        <location evidence="1">Cell membrane</location>
        <topology evidence="1">Multi-pass membrane protein</topology>
    </subcellularLocation>
</comment>
<dbReference type="GO" id="GO:0005886">
    <property type="term" value="C:plasma membrane"/>
    <property type="evidence" value="ECO:0007669"/>
    <property type="project" value="UniProtKB-SubCell"/>
</dbReference>
<proteinExistence type="inferred from homology"/>
<organism evidence="9 10">
    <name type="scientific">Streptacidiphilus jiangxiensis</name>
    <dbReference type="NCBI Taxonomy" id="235985"/>
    <lineage>
        <taxon>Bacteria</taxon>
        <taxon>Bacillati</taxon>
        <taxon>Actinomycetota</taxon>
        <taxon>Actinomycetes</taxon>
        <taxon>Kitasatosporales</taxon>
        <taxon>Streptomycetaceae</taxon>
        <taxon>Streptacidiphilus</taxon>
    </lineage>
</organism>
<dbReference type="STRING" id="235985.SAMN05414137_109121"/>
<gene>
    <name evidence="9" type="ORF">SAMN05414137_109121</name>
</gene>
<keyword evidence="4 7" id="KW-1133">Transmembrane helix</keyword>
<feature type="transmembrane region" description="Helical" evidence="7">
    <location>
        <begin position="244"/>
        <end position="261"/>
    </location>
</feature>
<protein>
    <submittedName>
        <fullName evidence="9">Fusaric acid resistance protein-like</fullName>
    </submittedName>
</protein>
<keyword evidence="5 7" id="KW-0472">Membrane</keyword>
<evidence type="ECO:0000256" key="6">
    <source>
        <dbReference type="ARBA" id="ARBA00043993"/>
    </source>
</evidence>
<accession>A0A1H7QN38</accession>
<evidence type="ECO:0000313" key="9">
    <source>
        <dbReference type="EMBL" id="SEL49343.1"/>
    </source>
</evidence>
<feature type="transmembrane region" description="Helical" evidence="7">
    <location>
        <begin position="291"/>
        <end position="309"/>
    </location>
</feature>
<sequence>MHHHNPALPLRGALRLRPAVGPWHRPALSVAVATALPNLLLLAIGRLDLVPYTSAGTMCALFAHALPYRERARTLLWVVGAMAVSVAVALTAASLVRSTVVLVLLASAVAAAQKLLCDATRLGPPGNVIFTFVSASAFFLPQRLAEVPAHLALVAAGGAVAWLVCLAPALVRAHGPALTLGRPRAPRQLRAHLPLAARVGLGCALAGLASLAAGVGHPYWAVVTAAAVHRANTSVSFQRALQRTLGSLLGLVVFSVAVPLARQPELGALFALALIAACQVGAEATMTRNYWLGQVFVTPMALLLASLTTAEPVGTLVGDRWLDTLFGAGLGMAGALLVTNRRAGERLTTALGQARAAQAVARTQIARPAPPRAAVHARLADTLHELRESADGHAGEWWQRPAPLQEVAQVEREGHRMLALLAEREAAHV</sequence>
<feature type="transmembrane region" description="Helical" evidence="7">
    <location>
        <begin position="75"/>
        <end position="93"/>
    </location>
</feature>
<feature type="transmembrane region" description="Helical" evidence="7">
    <location>
        <begin position="321"/>
        <end position="339"/>
    </location>
</feature>
<feature type="transmembrane region" description="Helical" evidence="7">
    <location>
        <begin position="128"/>
        <end position="145"/>
    </location>
</feature>
<dbReference type="InterPro" id="IPR049453">
    <property type="entry name" value="Memb_transporter_dom"/>
</dbReference>
<dbReference type="Proteomes" id="UP000183015">
    <property type="component" value="Unassembled WGS sequence"/>
</dbReference>
<dbReference type="OrthoDB" id="5241538at2"/>
<evidence type="ECO:0000256" key="3">
    <source>
        <dbReference type="ARBA" id="ARBA00022692"/>
    </source>
</evidence>
<name>A0A1H7QN38_STRJI</name>
<feature type="domain" description="Integral membrane bound transporter" evidence="8">
    <location>
        <begin position="205"/>
        <end position="332"/>
    </location>
</feature>
<dbReference type="eggNOG" id="COG1289">
    <property type="taxonomic scope" value="Bacteria"/>
</dbReference>
<feature type="transmembrane region" description="Helical" evidence="7">
    <location>
        <begin position="50"/>
        <end position="68"/>
    </location>
</feature>
<keyword evidence="2" id="KW-1003">Cell membrane</keyword>
<dbReference type="EMBL" id="FOAZ01000009">
    <property type="protein sequence ID" value="SEL49343.1"/>
    <property type="molecule type" value="Genomic_DNA"/>
</dbReference>
<evidence type="ECO:0000256" key="7">
    <source>
        <dbReference type="SAM" id="Phobius"/>
    </source>
</evidence>
<comment type="similarity">
    <text evidence="6">Belongs to the YccS/YhfK family.</text>
</comment>
<dbReference type="PANTHER" id="PTHR30509">
    <property type="entry name" value="P-HYDROXYBENZOIC ACID EFFLUX PUMP SUBUNIT-RELATED"/>
    <property type="match status" value="1"/>
</dbReference>
<feature type="transmembrane region" description="Helical" evidence="7">
    <location>
        <begin position="267"/>
        <end position="284"/>
    </location>
</feature>
<reference evidence="10" key="1">
    <citation type="submission" date="2016-10" db="EMBL/GenBank/DDBJ databases">
        <authorList>
            <person name="Varghese N."/>
        </authorList>
    </citation>
    <scope>NUCLEOTIDE SEQUENCE [LARGE SCALE GENOMIC DNA]</scope>
    <source>
        <strain evidence="10">DSM 45096 / BCRC 16803 / CGMCC 4.1857 / CIP 109030 / JCM 12277 / KCTC 19219 / NBRC 100920 / 33214</strain>
    </source>
</reference>
<evidence type="ECO:0000313" key="10">
    <source>
        <dbReference type="Proteomes" id="UP000183015"/>
    </source>
</evidence>
<dbReference type="RefSeq" id="WP_042445305.1">
    <property type="nucleotide sequence ID" value="NZ_BBPN01000009.1"/>
</dbReference>
<dbReference type="AlphaFoldDB" id="A0A1H7QN38"/>
<evidence type="ECO:0000256" key="5">
    <source>
        <dbReference type="ARBA" id="ARBA00023136"/>
    </source>
</evidence>
<keyword evidence="10" id="KW-1185">Reference proteome</keyword>
<dbReference type="PANTHER" id="PTHR30509:SF9">
    <property type="entry name" value="MULTIDRUG RESISTANCE PROTEIN MDTO"/>
    <property type="match status" value="1"/>
</dbReference>
<feature type="transmembrane region" description="Helical" evidence="7">
    <location>
        <begin position="192"/>
        <end position="213"/>
    </location>
</feature>
<dbReference type="Pfam" id="PF13515">
    <property type="entry name" value="FUSC_2"/>
    <property type="match status" value="1"/>
</dbReference>
<evidence type="ECO:0000256" key="1">
    <source>
        <dbReference type="ARBA" id="ARBA00004651"/>
    </source>
</evidence>
<keyword evidence="3 7" id="KW-0812">Transmembrane</keyword>
<evidence type="ECO:0000256" key="4">
    <source>
        <dbReference type="ARBA" id="ARBA00022989"/>
    </source>
</evidence>
<evidence type="ECO:0000256" key="2">
    <source>
        <dbReference type="ARBA" id="ARBA00022475"/>
    </source>
</evidence>